<gene>
    <name evidence="1" type="ORF">ML462_00275</name>
</gene>
<keyword evidence="2" id="KW-1185">Reference proteome</keyword>
<dbReference type="GO" id="GO:0008168">
    <property type="term" value="F:methyltransferase activity"/>
    <property type="evidence" value="ECO:0007669"/>
    <property type="project" value="UniProtKB-KW"/>
</dbReference>
<dbReference type="SUPFAM" id="SSF53335">
    <property type="entry name" value="S-adenosyl-L-methionine-dependent methyltransferases"/>
    <property type="match status" value="1"/>
</dbReference>
<reference evidence="1" key="1">
    <citation type="submission" date="2022-03" db="EMBL/GenBank/DDBJ databases">
        <title>Gramella crocea sp. nov., isolated from activated sludge of a seafood processing plant.</title>
        <authorList>
            <person name="Zhang X."/>
        </authorList>
    </citation>
    <scope>NUCLEOTIDE SEQUENCE</scope>
    <source>
        <strain evidence="1">YJ019</strain>
    </source>
</reference>
<dbReference type="Proteomes" id="UP001139226">
    <property type="component" value="Unassembled WGS sequence"/>
</dbReference>
<comment type="caution">
    <text evidence="1">The sequence shown here is derived from an EMBL/GenBank/DDBJ whole genome shotgun (WGS) entry which is preliminary data.</text>
</comment>
<keyword evidence="1" id="KW-0489">Methyltransferase</keyword>
<dbReference type="InterPro" id="IPR029063">
    <property type="entry name" value="SAM-dependent_MTases_sf"/>
</dbReference>
<sequence>MDRLKVLQELIDQNGYQKYLEIGVHKGFVFLELKCPKKVAIDPKFQIDFHYKLKKLFKRPYNFRNKYFEMTSDKFFIEHKKFIKAFGAFDLVFVDGLHTFEGSLKDVLNSLNYLHEDGCVVVHDCFPPRKAAATPANSYQEVNLLKPDGWNGLWCGDVWKTIVYLKKLYKDELEVLVLDTDFGLGIIKPKNGPVKDLEINQEVFLQINDLDYDYLLTNPNEIIGLRNKNYLFTQSGINL</sequence>
<name>A0A9X1V269_9FLAO</name>
<evidence type="ECO:0000313" key="1">
    <source>
        <dbReference type="EMBL" id="MCH4821594.1"/>
    </source>
</evidence>
<dbReference type="AlphaFoldDB" id="A0A9X1V269"/>
<evidence type="ECO:0000313" key="2">
    <source>
        <dbReference type="Proteomes" id="UP001139226"/>
    </source>
</evidence>
<dbReference type="RefSeq" id="WP_240711733.1">
    <property type="nucleotide sequence ID" value="NZ_JAKVTV010000001.1"/>
</dbReference>
<dbReference type="Pfam" id="PF13578">
    <property type="entry name" value="Methyltransf_24"/>
    <property type="match status" value="1"/>
</dbReference>
<dbReference type="Gene3D" id="3.40.50.150">
    <property type="entry name" value="Vaccinia Virus protein VP39"/>
    <property type="match status" value="1"/>
</dbReference>
<accession>A0A9X1V269</accession>
<proteinExistence type="predicted"/>
<dbReference type="EMBL" id="JAKVTV010000001">
    <property type="protein sequence ID" value="MCH4821594.1"/>
    <property type="molecule type" value="Genomic_DNA"/>
</dbReference>
<dbReference type="GO" id="GO:0032259">
    <property type="term" value="P:methylation"/>
    <property type="evidence" value="ECO:0007669"/>
    <property type="project" value="UniProtKB-KW"/>
</dbReference>
<protein>
    <submittedName>
        <fullName evidence="1">Class I SAM-dependent methyltransferase</fullName>
    </submittedName>
</protein>
<keyword evidence="1" id="KW-0808">Transferase</keyword>
<organism evidence="1 2">
    <name type="scientific">Christiangramia lutea</name>
    <dbReference type="NCBI Taxonomy" id="1607951"/>
    <lineage>
        <taxon>Bacteria</taxon>
        <taxon>Pseudomonadati</taxon>
        <taxon>Bacteroidota</taxon>
        <taxon>Flavobacteriia</taxon>
        <taxon>Flavobacteriales</taxon>
        <taxon>Flavobacteriaceae</taxon>
        <taxon>Christiangramia</taxon>
    </lineage>
</organism>